<dbReference type="RefSeq" id="XP_013772024.1">
    <property type="nucleotide sequence ID" value="XM_013916570.2"/>
</dbReference>
<dbReference type="RefSeq" id="XP_022238725.1">
    <property type="nucleotide sequence ID" value="XM_022383017.1"/>
</dbReference>
<keyword evidence="1" id="KW-1185">Reference proteome</keyword>
<reference evidence="2 3" key="1">
    <citation type="submission" date="2025-05" db="UniProtKB">
        <authorList>
            <consortium name="RefSeq"/>
        </authorList>
    </citation>
    <scope>IDENTIFICATION</scope>
    <source>
        <tissue evidence="2 3">Muscle</tissue>
    </source>
</reference>
<name>A0ABM1S520_LIMPO</name>
<evidence type="ECO:0000313" key="1">
    <source>
        <dbReference type="Proteomes" id="UP000694941"/>
    </source>
</evidence>
<accession>A0ABM1S520</accession>
<organism evidence="1 3">
    <name type="scientific">Limulus polyphemus</name>
    <name type="common">Atlantic horseshoe crab</name>
    <dbReference type="NCBI Taxonomy" id="6850"/>
    <lineage>
        <taxon>Eukaryota</taxon>
        <taxon>Metazoa</taxon>
        <taxon>Ecdysozoa</taxon>
        <taxon>Arthropoda</taxon>
        <taxon>Chelicerata</taxon>
        <taxon>Merostomata</taxon>
        <taxon>Xiphosura</taxon>
        <taxon>Limulidae</taxon>
        <taxon>Limulus</taxon>
    </lineage>
</organism>
<dbReference type="Proteomes" id="UP000694941">
    <property type="component" value="Unplaced"/>
</dbReference>
<evidence type="ECO:0000313" key="2">
    <source>
        <dbReference type="RefSeq" id="XP_013772024.1"/>
    </source>
</evidence>
<protein>
    <submittedName>
        <fullName evidence="2 3">Uncharacterized protein LOC106457177</fullName>
    </submittedName>
</protein>
<evidence type="ECO:0000313" key="3">
    <source>
        <dbReference type="RefSeq" id="XP_022238725.1"/>
    </source>
</evidence>
<sequence length="740" mass="84240">MKKKLSLDKFSKVVSHMYGLKKNTNFESLQDQNLDKPRFKRVASLNALAKVHVLYENDSSKTTDHYLYKEKRDLEKKNESNIKKMQTAFRFKNKIKQRNNPRISETSLKCKKRNTVQVEGQVFNTKTCKRIAKLNARAILAACSSPLYTCREKKIKHQIGQQEVKNSVNEQKKNFQESYVESHLNKQSVHNDHLCTATRKTKVSISQQTSIPEKETIQAKIFEKVNEKAVAEGMQEYAEHKHKENNFQEAFIADKRNQTVDNIISNNSSVLSTHVAVTESQISATSTEIASFSLNSEVEEDLGIAYSKSLEPEEPSYCPSPQILTSGTCNSPSFETDVSPSKDLSIFSSNSPLSLEDNIHTENEPEISVVCVVSKRHSATDHYRTLRTDCQSKTEKASTHENTLNNPNFEHTPVVSYFNEEHSECYQPAGPLIQPIRDAHLIHRPVPHHPHQPHLDTLPEECYRQKQALASYICEPSTHISKPLALEHVKHQPLQYYGSSSISRCFDQDLIHRDLFVSPQKSNFSNCLLSRFPQGYCVHKHSGDNFSYTNDYSSQKRMPLSTSSYQEDITPFFSRSFCPVRFAMNDVPDHCLSFNLGPYSVQSVSSPRHLSYSCNAPIIISSPHTQFGQQSVCSPLSKNRSKIHTCTHGGYTTPVTSYSSSQHAVFPRSNHYINHSVDHVTENRDHIVQSFSKNMHNDKSCTSADQTVFNISSDFHVKQEQQCSRFYPNHNTLAKISHNK</sequence>
<dbReference type="GeneID" id="106457177"/>
<proteinExistence type="predicted"/>
<gene>
    <name evidence="2 3" type="primary">LOC106457177</name>
</gene>